<proteinExistence type="predicted"/>
<organism evidence="2 3">
    <name type="scientific">Favolaschia claudopus</name>
    <dbReference type="NCBI Taxonomy" id="2862362"/>
    <lineage>
        <taxon>Eukaryota</taxon>
        <taxon>Fungi</taxon>
        <taxon>Dikarya</taxon>
        <taxon>Basidiomycota</taxon>
        <taxon>Agaricomycotina</taxon>
        <taxon>Agaricomycetes</taxon>
        <taxon>Agaricomycetidae</taxon>
        <taxon>Agaricales</taxon>
        <taxon>Marasmiineae</taxon>
        <taxon>Mycenaceae</taxon>
        <taxon>Favolaschia</taxon>
    </lineage>
</organism>
<evidence type="ECO:0000313" key="3">
    <source>
        <dbReference type="Proteomes" id="UP001362999"/>
    </source>
</evidence>
<evidence type="ECO:0000313" key="2">
    <source>
        <dbReference type="EMBL" id="KAK7027629.1"/>
    </source>
</evidence>
<sequence>MSTAATALITTHIPYLASTLRRYDGEITDLQHQREHLQSEITRVKRSIKDKQSRQKEVAKQIEDKEQRANGKLEGGLRATAGSSKRPRNTTREEQENERPPLRRRVEDERRFIARVLLIPLVLPISPSPSPSPPRASMLTRSQNADLRRSDSQVSMGARRRGRHFTNEEMRRATNTNTTTNNNKTNTNA</sequence>
<evidence type="ECO:0000256" key="1">
    <source>
        <dbReference type="SAM" id="MobiDB-lite"/>
    </source>
</evidence>
<gene>
    <name evidence="2" type="ORF">R3P38DRAFT_3190620</name>
</gene>
<keyword evidence="3" id="KW-1185">Reference proteome</keyword>
<feature type="compositionally biased region" description="Low complexity" evidence="1">
    <location>
        <begin position="174"/>
        <end position="189"/>
    </location>
</feature>
<name>A0AAW0BNW6_9AGAR</name>
<feature type="region of interest" description="Disordered" evidence="1">
    <location>
        <begin position="123"/>
        <end position="189"/>
    </location>
</feature>
<comment type="caution">
    <text evidence="2">The sequence shown here is derived from an EMBL/GenBank/DDBJ whole genome shotgun (WGS) entry which is preliminary data.</text>
</comment>
<feature type="compositionally biased region" description="Basic and acidic residues" evidence="1">
    <location>
        <begin position="60"/>
        <end position="71"/>
    </location>
</feature>
<feature type="region of interest" description="Disordered" evidence="1">
    <location>
        <begin position="60"/>
        <end position="105"/>
    </location>
</feature>
<protein>
    <submittedName>
        <fullName evidence="2">Uncharacterized protein</fullName>
    </submittedName>
</protein>
<dbReference type="EMBL" id="JAWWNJ010000029">
    <property type="protein sequence ID" value="KAK7027629.1"/>
    <property type="molecule type" value="Genomic_DNA"/>
</dbReference>
<dbReference type="AlphaFoldDB" id="A0AAW0BNW6"/>
<feature type="compositionally biased region" description="Basic and acidic residues" evidence="1">
    <location>
        <begin position="90"/>
        <end position="105"/>
    </location>
</feature>
<dbReference type="Proteomes" id="UP001362999">
    <property type="component" value="Unassembled WGS sequence"/>
</dbReference>
<accession>A0AAW0BNW6</accession>
<reference evidence="2 3" key="1">
    <citation type="journal article" date="2024" name="J Genomics">
        <title>Draft genome sequencing and assembly of Favolaschia claudopus CIRM-BRFM 2984 isolated from oak limbs.</title>
        <authorList>
            <person name="Navarro D."/>
            <person name="Drula E."/>
            <person name="Chaduli D."/>
            <person name="Cazenave R."/>
            <person name="Ahrendt S."/>
            <person name="Wang J."/>
            <person name="Lipzen A."/>
            <person name="Daum C."/>
            <person name="Barry K."/>
            <person name="Grigoriev I.V."/>
            <person name="Favel A."/>
            <person name="Rosso M.N."/>
            <person name="Martin F."/>
        </authorList>
    </citation>
    <scope>NUCLEOTIDE SEQUENCE [LARGE SCALE GENOMIC DNA]</scope>
    <source>
        <strain evidence="2 3">CIRM-BRFM 2984</strain>
    </source>
</reference>